<dbReference type="AlphaFoldDB" id="A0A803LQJ4"/>
<evidence type="ECO:0000313" key="1">
    <source>
        <dbReference type="EnsemblPlants" id="AUR62017223-RA:cds"/>
    </source>
</evidence>
<proteinExistence type="predicted"/>
<dbReference type="SUPFAM" id="SSF53756">
    <property type="entry name" value="UDP-Glycosyltransferase/glycogen phosphorylase"/>
    <property type="match status" value="1"/>
</dbReference>
<reference evidence="1" key="2">
    <citation type="submission" date="2021-03" db="UniProtKB">
        <authorList>
            <consortium name="EnsemblPlants"/>
        </authorList>
    </citation>
    <scope>IDENTIFICATION</scope>
</reference>
<dbReference type="Proteomes" id="UP000596660">
    <property type="component" value="Unplaced"/>
</dbReference>
<dbReference type="OMA" id="MHEGNEV"/>
<dbReference type="EnsemblPlants" id="AUR62017223-RA">
    <property type="protein sequence ID" value="AUR62017223-RA:cds"/>
    <property type="gene ID" value="AUR62017223"/>
</dbReference>
<organism evidence="1 2">
    <name type="scientific">Chenopodium quinoa</name>
    <name type="common">Quinoa</name>
    <dbReference type="NCBI Taxonomy" id="63459"/>
    <lineage>
        <taxon>Eukaryota</taxon>
        <taxon>Viridiplantae</taxon>
        <taxon>Streptophyta</taxon>
        <taxon>Embryophyta</taxon>
        <taxon>Tracheophyta</taxon>
        <taxon>Spermatophyta</taxon>
        <taxon>Magnoliopsida</taxon>
        <taxon>eudicotyledons</taxon>
        <taxon>Gunneridae</taxon>
        <taxon>Pentapetalae</taxon>
        <taxon>Caryophyllales</taxon>
        <taxon>Chenopodiaceae</taxon>
        <taxon>Chenopodioideae</taxon>
        <taxon>Atripliceae</taxon>
        <taxon>Chenopodium</taxon>
    </lineage>
</organism>
<dbReference type="Gene3D" id="3.40.50.2000">
    <property type="entry name" value="Glycogen Phosphorylase B"/>
    <property type="match status" value="1"/>
</dbReference>
<dbReference type="Gramene" id="AUR62017223-RA">
    <property type="protein sequence ID" value="AUR62017223-RA:cds"/>
    <property type="gene ID" value="AUR62017223"/>
</dbReference>
<protein>
    <submittedName>
        <fullName evidence="1">Uncharacterized protein</fullName>
    </submittedName>
</protein>
<evidence type="ECO:0000313" key="2">
    <source>
        <dbReference type="Proteomes" id="UP000596660"/>
    </source>
</evidence>
<sequence length="76" mass="8759">MRVELKVGIEVERRDNDGYFTKEAIVKAVSSVMEPESEVGREIRANHAKWREFLLKEGLEDSYTNSFLQSLQDLLG</sequence>
<keyword evidence="2" id="KW-1185">Reference proteome</keyword>
<accession>A0A803LQJ4</accession>
<reference evidence="1" key="1">
    <citation type="journal article" date="2017" name="Nature">
        <title>The genome of Chenopodium quinoa.</title>
        <authorList>
            <person name="Jarvis D.E."/>
            <person name="Ho Y.S."/>
            <person name="Lightfoot D.J."/>
            <person name="Schmoeckel S.M."/>
            <person name="Li B."/>
            <person name="Borm T.J.A."/>
            <person name="Ohyanagi H."/>
            <person name="Mineta K."/>
            <person name="Michell C.T."/>
            <person name="Saber N."/>
            <person name="Kharbatia N.M."/>
            <person name="Rupper R.R."/>
            <person name="Sharp A.R."/>
            <person name="Dally N."/>
            <person name="Boughton B.A."/>
            <person name="Woo Y.H."/>
            <person name="Gao G."/>
            <person name="Schijlen E.G.W.M."/>
            <person name="Guo X."/>
            <person name="Momin A.A."/>
            <person name="Negrao S."/>
            <person name="Al-Babili S."/>
            <person name="Gehring C."/>
            <person name="Roessner U."/>
            <person name="Jung C."/>
            <person name="Murphy K."/>
            <person name="Arold S.T."/>
            <person name="Gojobori T."/>
            <person name="van der Linden C.G."/>
            <person name="van Loo E.N."/>
            <person name="Jellen E.N."/>
            <person name="Maughan P.J."/>
            <person name="Tester M."/>
        </authorList>
    </citation>
    <scope>NUCLEOTIDE SEQUENCE [LARGE SCALE GENOMIC DNA]</scope>
    <source>
        <strain evidence="1">cv. PI 614886</strain>
    </source>
</reference>
<name>A0A803LQJ4_CHEQI</name>